<feature type="compositionally biased region" description="Basic and acidic residues" evidence="1">
    <location>
        <begin position="517"/>
        <end position="626"/>
    </location>
</feature>
<evidence type="ECO:0000256" key="1">
    <source>
        <dbReference type="SAM" id="MobiDB-lite"/>
    </source>
</evidence>
<dbReference type="PANTHER" id="PTHR12239:SF41">
    <property type="entry name" value="MEMBRANE ASSOCIATED PROTEIN, PUTATIVE-RELATED"/>
    <property type="match status" value="1"/>
</dbReference>
<feature type="region of interest" description="Disordered" evidence="1">
    <location>
        <begin position="1226"/>
        <end position="1249"/>
    </location>
</feature>
<feature type="compositionally biased region" description="Basic and acidic residues" evidence="1">
    <location>
        <begin position="674"/>
        <end position="697"/>
    </location>
</feature>
<accession>A0A4U0U469</accession>
<feature type="compositionally biased region" description="Basic and acidic residues" evidence="1">
    <location>
        <begin position="733"/>
        <end position="747"/>
    </location>
</feature>
<feature type="compositionally biased region" description="Low complexity" evidence="1">
    <location>
        <begin position="101"/>
        <end position="125"/>
    </location>
</feature>
<dbReference type="Proteomes" id="UP000308549">
    <property type="component" value="Unassembled WGS sequence"/>
</dbReference>
<feature type="compositionally biased region" description="Basic and acidic residues" evidence="1">
    <location>
        <begin position="865"/>
        <end position="875"/>
    </location>
</feature>
<name>A0A4U0U469_9PEZI</name>
<comment type="caution">
    <text evidence="2">The sequence shown here is derived from an EMBL/GenBank/DDBJ whole genome shotgun (WGS) entry which is preliminary data.</text>
</comment>
<feature type="compositionally biased region" description="Acidic residues" evidence="1">
    <location>
        <begin position="1463"/>
        <end position="1480"/>
    </location>
</feature>
<feature type="compositionally biased region" description="Polar residues" evidence="1">
    <location>
        <begin position="1402"/>
        <end position="1417"/>
    </location>
</feature>
<feature type="compositionally biased region" description="Basic and acidic residues" evidence="1">
    <location>
        <begin position="52"/>
        <end position="65"/>
    </location>
</feature>
<feature type="compositionally biased region" description="Polar residues" evidence="1">
    <location>
        <begin position="1363"/>
        <end position="1386"/>
    </location>
</feature>
<feature type="compositionally biased region" description="Acidic residues" evidence="1">
    <location>
        <begin position="1768"/>
        <end position="1782"/>
    </location>
</feature>
<feature type="compositionally biased region" description="Gly residues" evidence="1">
    <location>
        <begin position="1826"/>
        <end position="1841"/>
    </location>
</feature>
<gene>
    <name evidence="2" type="ORF">B0A50_03247</name>
</gene>
<dbReference type="EMBL" id="NAJL01000013">
    <property type="protein sequence ID" value="TKA29883.1"/>
    <property type="molecule type" value="Genomic_DNA"/>
</dbReference>
<feature type="compositionally biased region" description="Basic and acidic residues" evidence="1">
    <location>
        <begin position="638"/>
        <end position="647"/>
    </location>
</feature>
<reference evidence="2 3" key="1">
    <citation type="submission" date="2017-03" db="EMBL/GenBank/DDBJ databases">
        <title>Genomes of endolithic fungi from Antarctica.</title>
        <authorList>
            <person name="Coleine C."/>
            <person name="Masonjones S."/>
            <person name="Stajich J.E."/>
        </authorList>
    </citation>
    <scope>NUCLEOTIDE SEQUENCE [LARGE SCALE GENOMIC DNA]</scope>
    <source>
        <strain evidence="2 3">CCFEE 6315</strain>
    </source>
</reference>
<feature type="region of interest" description="Disordered" evidence="1">
    <location>
        <begin position="1498"/>
        <end position="1552"/>
    </location>
</feature>
<feature type="compositionally biased region" description="Acidic residues" evidence="1">
    <location>
        <begin position="1650"/>
        <end position="1659"/>
    </location>
</feature>
<feature type="compositionally biased region" description="Low complexity" evidence="1">
    <location>
        <begin position="1675"/>
        <end position="1690"/>
    </location>
</feature>
<feature type="compositionally biased region" description="Low complexity" evidence="1">
    <location>
        <begin position="1519"/>
        <end position="1549"/>
    </location>
</feature>
<dbReference type="InterPro" id="IPR052293">
    <property type="entry name" value="SRRP"/>
</dbReference>
<feature type="region of interest" description="Disordered" evidence="1">
    <location>
        <begin position="1458"/>
        <end position="1480"/>
    </location>
</feature>
<feature type="region of interest" description="Disordered" evidence="1">
    <location>
        <begin position="733"/>
        <end position="814"/>
    </location>
</feature>
<feature type="compositionally biased region" description="Basic and acidic residues" evidence="1">
    <location>
        <begin position="1754"/>
        <end position="1767"/>
    </location>
</feature>
<sequence>MKQTTWDWPEDMNVGENIAVKHPNPKRTAPMPKTSDKQRSMFDSVSAGSKRSAVDPAHDGYQAERKKVKTLDSTPRPTFSAPARSSGMTSLSQRKPEDPGRSSAFRIAASSSSKARSRPPSTRPSVIPPKPKATNISSRPDQPFTISDSDSESGKAGNTANLPLTIEDSDSKDAPISRKPAATTAPKPQKSAMDVKREEYERKLAQRLASERLRREAVMKKERGREDGDVGFPYSLGISPYSIGLKEEDCKLSMSSPTPLSQSRNVENGAGNEIAGGKMAKVVDVEDLDAKEAVGTLVRQSDGRVMPQQTERPKALDGAPNSVAGETRDQKPMLSQAQTDVPQTSKTALQQAMGGYIHRESGLRPDEKPSHKLIASPASSLARPVPAPKSINSPQVSSDRQREARLEEAKKVWEAKQVRARAENENTKKMQAEAERTKRAADDDRKRWLEAEARRRMEFRVEAERARKADAEREAEMREAEMREAEMREAEMIEAEMREAEIREGAMREAEFREAEMREAERRRDQEAWQVEKKRREEAAARREDERMAEEQKMAREWREAHNARLAERKRQDDEARRSAMQKRAEQDRLVAEKMEQDEMQRRQIVEAADLRRQREQEAEAVRTAERSFQQKAQKAVRVAEEKEAHVRASSAAEARKAEDARQAERACQAAGVEETKQRQQAADLRHQAELKRQADVRRQIQERREAEARKAEALTQEKKRRQALLVQEAEKKLRAEAEQKAEKTRQEAAFNRRRIEEAASNGAARNPAVAATTRQTEAEQAREKRIRALAERNARNRQVPDEEEDSYAISANDGLTLAAESARVRIQALKESNARDQQNGADEATTAQSLPRGPVSLNSLAGVERLRTAKEEARPSTASEVQNGSASRTRLALPKFSSGVPSPSKPRTRPDTPGTGSTTAPRTQVVPKAGKNAVGEILPEDIKLVFWREAGNEWEDIVEDWEEVTGYRRSEDTLRRRCRMVKNAIGIPSVDVAVLRLVMSGDVDARRQLNAAVHGIPEDAIRLAGETIKVTQSTTAINDQVGEVTPDDIKLMVWRDNGNEWQDIIEDYEAATGTNKSEHVLRKRYRILKEAVGGVDTDAALLSKVSSGDISAREDLNRRIHGTWPIKPRTEHDASDPGFLAQLGEITLRDIQLVEWKASSSMPWNEVPAAYEAKFGQRCGRDMLMRRFRLVKAALDHVDADDGLLARVLADETGAKEALNTMVHGTYPVPTRKDPRPPGPVQNKAGVASQLPSTAISGAAKRGYTVQNEIIPEDIMLVRWRDDRMKWTEIVVLFEQATGIKRDCSALCTRYKKIKAAISVPGVDNRLLDRVADGDFEARKELNLLIYGTWPVSETKTGRPLANSSAVTTPAVQQHGFQQTTQANAPQPHFRSTAEEDSGYGSFNRSSRSLEIQSRPASPVYDVRWPQARPSRPTTGGKQLTEEAMSHYFDAILSEKARQEEEKEEEEDEKDEEDESLDDFTEEDFVHFIYYTQRREILTSDSPPASSRTSDDSDSDSESSSHQSHWLTTTSPTSSLSRANAAAASQASKPHHPTLATAHLMECPMSVVRKFDKHGCLHMTVTIPQGKIETRVQRQLRSFRERVPPASTVGWVGRGVYAVKQRCTTETTTNKTITATNATPGETHRPQEEALEDTEDFDPVFSSPPPPPTPTNPKSPLTHTTTATATAKNTKTTTTDVGATCYTTLESANSAAIAYFVAQTFRSQSVNLDVRDLEKAELIKELGERFLVASGDVREKRNGDGDGDGNKDEEEEEEEEEEEGEGEKMFSASASFDDTEDDELDGMNGQPQSHEDAAGGNTEVARNGENGGKGGGGGGGGGGLEVWVEKLTLRGPRNF</sequence>
<feature type="compositionally biased region" description="Low complexity" evidence="1">
    <location>
        <begin position="1629"/>
        <end position="1640"/>
    </location>
</feature>
<feature type="compositionally biased region" description="Basic and acidic residues" evidence="1">
    <location>
        <begin position="357"/>
        <end position="370"/>
    </location>
</feature>
<organism evidence="2 3">
    <name type="scientific">Salinomyces thailandicus</name>
    <dbReference type="NCBI Taxonomy" id="706561"/>
    <lineage>
        <taxon>Eukaryota</taxon>
        <taxon>Fungi</taxon>
        <taxon>Dikarya</taxon>
        <taxon>Ascomycota</taxon>
        <taxon>Pezizomycotina</taxon>
        <taxon>Dothideomycetes</taxon>
        <taxon>Dothideomycetidae</taxon>
        <taxon>Mycosphaerellales</taxon>
        <taxon>Teratosphaeriaceae</taxon>
        <taxon>Salinomyces</taxon>
    </lineage>
</organism>
<feature type="region of interest" description="Disordered" evidence="1">
    <location>
        <begin position="1754"/>
        <end position="1841"/>
    </location>
</feature>
<feature type="region of interest" description="Disordered" evidence="1">
    <location>
        <begin position="294"/>
        <end position="407"/>
    </location>
</feature>
<protein>
    <submittedName>
        <fullName evidence="2">Uncharacterized protein</fullName>
    </submittedName>
</protein>
<feature type="region of interest" description="Disordered" evidence="1">
    <location>
        <begin position="252"/>
        <end position="272"/>
    </location>
</feature>
<feature type="compositionally biased region" description="Polar residues" evidence="1">
    <location>
        <begin position="836"/>
        <end position="850"/>
    </location>
</feature>
<feature type="region of interest" description="Disordered" evidence="1">
    <location>
        <begin position="420"/>
        <end position="444"/>
    </location>
</feature>
<feature type="region of interest" description="Disordered" evidence="1">
    <location>
        <begin position="1629"/>
        <end position="1690"/>
    </location>
</feature>
<feature type="compositionally biased region" description="Polar residues" evidence="1">
    <location>
        <begin position="333"/>
        <end position="350"/>
    </location>
</feature>
<feature type="region of interest" description="Disordered" evidence="1">
    <location>
        <begin position="461"/>
        <end position="487"/>
    </location>
</feature>
<feature type="compositionally biased region" description="Pro residues" evidence="1">
    <location>
        <begin position="1663"/>
        <end position="1674"/>
    </location>
</feature>
<evidence type="ECO:0000313" key="3">
    <source>
        <dbReference type="Proteomes" id="UP000308549"/>
    </source>
</evidence>
<feature type="compositionally biased region" description="Polar residues" evidence="1">
    <location>
        <begin position="253"/>
        <end position="266"/>
    </location>
</feature>
<feature type="region of interest" description="Disordered" evidence="1">
    <location>
        <begin position="1356"/>
        <end position="1441"/>
    </location>
</feature>
<proteinExistence type="predicted"/>
<evidence type="ECO:0000313" key="2">
    <source>
        <dbReference type="EMBL" id="TKA29883.1"/>
    </source>
</evidence>
<feature type="region of interest" description="Disordered" evidence="1">
    <location>
        <begin position="832"/>
        <end position="933"/>
    </location>
</feature>
<dbReference type="OrthoDB" id="3900617at2759"/>
<feature type="compositionally biased region" description="Basic and acidic residues" evidence="1">
    <location>
        <begin position="777"/>
        <end position="801"/>
    </location>
</feature>
<keyword evidence="3" id="KW-1185">Reference proteome</keyword>
<feature type="compositionally biased region" description="Basic and acidic residues" evidence="1">
    <location>
        <begin position="654"/>
        <end position="665"/>
    </location>
</feature>
<dbReference type="PANTHER" id="PTHR12239">
    <property type="entry name" value="PROTEIN CBG20215-RELATED"/>
    <property type="match status" value="1"/>
</dbReference>
<feature type="region of interest" description="Disordered" evidence="1">
    <location>
        <begin position="517"/>
        <end position="697"/>
    </location>
</feature>
<feature type="compositionally biased region" description="Polar residues" evidence="1">
    <location>
        <begin position="877"/>
        <end position="889"/>
    </location>
</feature>
<feature type="compositionally biased region" description="Polar residues" evidence="1">
    <location>
        <begin position="134"/>
        <end position="148"/>
    </location>
</feature>
<feature type="region of interest" description="Disordered" evidence="1">
    <location>
        <begin position="1"/>
        <end position="198"/>
    </location>
</feature>